<reference evidence="1 2" key="1">
    <citation type="submission" date="2021-03" db="EMBL/GenBank/DDBJ databases">
        <title>Genomic Encyclopedia of Type Strains, Phase IV (KMG-IV): sequencing the most valuable type-strain genomes for metagenomic binning, comparative biology and taxonomic classification.</title>
        <authorList>
            <person name="Goeker M."/>
        </authorList>
    </citation>
    <scope>NUCLEOTIDE SEQUENCE [LARGE SCALE GENOMIC DNA]</scope>
    <source>
        <strain evidence="1 2">DSM 26048</strain>
    </source>
</reference>
<proteinExistence type="predicted"/>
<sequence>METKRNDNQSAQNIHDQLPNFEEEYTLAPEQIKSYQKNGHTVLRGVASSAEINVYEPIFNSLVEELNYHNKPVNERDTYGKAFIQIGNLWEKSEAIRRFTFAKRFAKIAADLMGVEGVRLYHDQALFKEPGGGHTPWHQDQIYWPLDTHNTITMWMPLVPVSEEIGSMTFASGSHTQGYISKMTISDESHRTLKEFVEKKGFETPSYGAMAAGDATFHAGWTLHNAPGNPTETMREVMTIIYYADGTRIAEPDSNARLSDMNSWFPGLAPGDLAASHLNPLLYHRNA</sequence>
<dbReference type="PANTHER" id="PTHR20883:SF49">
    <property type="entry name" value="PHYTANOYL-COA DIOXYGENASE"/>
    <property type="match status" value="1"/>
</dbReference>
<comment type="caution">
    <text evidence="1">The sequence shown here is derived from an EMBL/GenBank/DDBJ whole genome shotgun (WGS) entry which is preliminary data.</text>
</comment>
<accession>A0ABS4J5B3</accession>
<dbReference type="SUPFAM" id="SSF51197">
    <property type="entry name" value="Clavaminate synthase-like"/>
    <property type="match status" value="1"/>
</dbReference>
<keyword evidence="2" id="KW-1185">Reference proteome</keyword>
<organism evidence="1 2">
    <name type="scientific">Paenibacillus eucommiae</name>
    <dbReference type="NCBI Taxonomy" id="1355755"/>
    <lineage>
        <taxon>Bacteria</taxon>
        <taxon>Bacillati</taxon>
        <taxon>Bacillota</taxon>
        <taxon>Bacilli</taxon>
        <taxon>Bacillales</taxon>
        <taxon>Paenibacillaceae</taxon>
        <taxon>Paenibacillus</taxon>
    </lineage>
</organism>
<name>A0ABS4J5B3_9BACL</name>
<dbReference type="Pfam" id="PF05721">
    <property type="entry name" value="PhyH"/>
    <property type="match status" value="1"/>
</dbReference>
<keyword evidence="1" id="KW-0560">Oxidoreductase</keyword>
<protein>
    <submittedName>
        <fullName evidence="1">Ectoine hydroxylase-related dioxygenase (Phytanoyl-CoA dioxygenase family)</fullName>
    </submittedName>
</protein>
<dbReference type="Gene3D" id="2.60.120.620">
    <property type="entry name" value="q2cbj1_9rhob like domain"/>
    <property type="match status" value="1"/>
</dbReference>
<dbReference type="Proteomes" id="UP001519287">
    <property type="component" value="Unassembled WGS sequence"/>
</dbReference>
<keyword evidence="1" id="KW-0223">Dioxygenase</keyword>
<dbReference type="PANTHER" id="PTHR20883">
    <property type="entry name" value="PHYTANOYL-COA DIOXYGENASE DOMAIN CONTAINING 1"/>
    <property type="match status" value="1"/>
</dbReference>
<dbReference type="GO" id="GO:0051213">
    <property type="term" value="F:dioxygenase activity"/>
    <property type="evidence" value="ECO:0007669"/>
    <property type="project" value="UniProtKB-KW"/>
</dbReference>
<dbReference type="EMBL" id="JAGGLB010000030">
    <property type="protein sequence ID" value="MBP1995034.1"/>
    <property type="molecule type" value="Genomic_DNA"/>
</dbReference>
<evidence type="ECO:0000313" key="2">
    <source>
        <dbReference type="Proteomes" id="UP001519287"/>
    </source>
</evidence>
<gene>
    <name evidence="1" type="ORF">J2Z66_006676</name>
</gene>
<evidence type="ECO:0000313" key="1">
    <source>
        <dbReference type="EMBL" id="MBP1995034.1"/>
    </source>
</evidence>
<dbReference type="InterPro" id="IPR008775">
    <property type="entry name" value="Phytyl_CoA_dOase-like"/>
</dbReference>
<dbReference type="RefSeq" id="WP_209976858.1">
    <property type="nucleotide sequence ID" value="NZ_JAGGLB010000030.1"/>
</dbReference>